<keyword evidence="2" id="KW-1185">Reference proteome</keyword>
<dbReference type="Gramene" id="KQK95568">
    <property type="protein sequence ID" value="KQK95568"/>
    <property type="gene ID" value="SETIT_028604mg"/>
</dbReference>
<evidence type="ECO:0000313" key="1">
    <source>
        <dbReference type="EnsemblPlants" id="KQK95568"/>
    </source>
</evidence>
<protein>
    <submittedName>
        <fullName evidence="1">Uncharacterized protein</fullName>
    </submittedName>
</protein>
<sequence>MFLYSTIFKISMCQNEFYREVPTNAQPPHSRCNVFYWPDFVSFPAGYSEVKKNLNYCVLVFALHLRI</sequence>
<dbReference type="EnsemblPlants" id="KQK95568">
    <property type="protein sequence ID" value="KQK95568"/>
    <property type="gene ID" value="SETIT_028604mg"/>
</dbReference>
<dbReference type="AlphaFoldDB" id="K3ZPS4"/>
<evidence type="ECO:0000313" key="2">
    <source>
        <dbReference type="Proteomes" id="UP000004995"/>
    </source>
</evidence>
<name>K3ZPS4_SETIT</name>
<proteinExistence type="predicted"/>
<dbReference type="InParanoid" id="K3ZPS4"/>
<dbReference type="HOGENOM" id="CLU_2817321_0_0_1"/>
<reference evidence="1" key="2">
    <citation type="submission" date="2018-08" db="UniProtKB">
        <authorList>
            <consortium name="EnsemblPlants"/>
        </authorList>
    </citation>
    <scope>IDENTIFICATION</scope>
    <source>
        <strain evidence="1">Yugu1</strain>
    </source>
</reference>
<organism evidence="1 2">
    <name type="scientific">Setaria italica</name>
    <name type="common">Foxtail millet</name>
    <name type="synonym">Panicum italicum</name>
    <dbReference type="NCBI Taxonomy" id="4555"/>
    <lineage>
        <taxon>Eukaryota</taxon>
        <taxon>Viridiplantae</taxon>
        <taxon>Streptophyta</taxon>
        <taxon>Embryophyta</taxon>
        <taxon>Tracheophyta</taxon>
        <taxon>Spermatophyta</taxon>
        <taxon>Magnoliopsida</taxon>
        <taxon>Liliopsida</taxon>
        <taxon>Poales</taxon>
        <taxon>Poaceae</taxon>
        <taxon>PACMAD clade</taxon>
        <taxon>Panicoideae</taxon>
        <taxon>Panicodae</taxon>
        <taxon>Paniceae</taxon>
        <taxon>Cenchrinae</taxon>
        <taxon>Setaria</taxon>
    </lineage>
</organism>
<reference evidence="2" key="1">
    <citation type="journal article" date="2012" name="Nat. Biotechnol.">
        <title>Reference genome sequence of the model plant Setaria.</title>
        <authorList>
            <person name="Bennetzen J.L."/>
            <person name="Schmutz J."/>
            <person name="Wang H."/>
            <person name="Percifield R."/>
            <person name="Hawkins J."/>
            <person name="Pontaroli A.C."/>
            <person name="Estep M."/>
            <person name="Feng L."/>
            <person name="Vaughn J.N."/>
            <person name="Grimwood J."/>
            <person name="Jenkins J."/>
            <person name="Barry K."/>
            <person name="Lindquist E."/>
            <person name="Hellsten U."/>
            <person name="Deshpande S."/>
            <person name="Wang X."/>
            <person name="Wu X."/>
            <person name="Mitros T."/>
            <person name="Triplett J."/>
            <person name="Yang X."/>
            <person name="Ye C.Y."/>
            <person name="Mauro-Herrera M."/>
            <person name="Wang L."/>
            <person name="Li P."/>
            <person name="Sharma M."/>
            <person name="Sharma R."/>
            <person name="Ronald P.C."/>
            <person name="Panaud O."/>
            <person name="Kellogg E.A."/>
            <person name="Brutnell T.P."/>
            <person name="Doust A.N."/>
            <person name="Tuskan G.A."/>
            <person name="Rokhsar D."/>
            <person name="Devos K.M."/>
        </authorList>
    </citation>
    <scope>NUCLEOTIDE SEQUENCE [LARGE SCALE GENOMIC DNA]</scope>
    <source>
        <strain evidence="2">cv. Yugu1</strain>
    </source>
</reference>
<dbReference type="Proteomes" id="UP000004995">
    <property type="component" value="Unassembled WGS sequence"/>
</dbReference>
<accession>K3ZPS4</accession>
<dbReference type="EMBL" id="AGNK02005179">
    <property type="status" value="NOT_ANNOTATED_CDS"/>
    <property type="molecule type" value="Genomic_DNA"/>
</dbReference>